<name>A0ABP7SJP6_9ACTN</name>
<gene>
    <name evidence="2" type="ORF">GCM10022232_62870</name>
</gene>
<protein>
    <submittedName>
        <fullName evidence="2">Uncharacterized protein</fullName>
    </submittedName>
</protein>
<evidence type="ECO:0000313" key="3">
    <source>
        <dbReference type="Proteomes" id="UP001500456"/>
    </source>
</evidence>
<organism evidence="2 3">
    <name type="scientific">Streptomyces plumbiresistens</name>
    <dbReference type="NCBI Taxonomy" id="511811"/>
    <lineage>
        <taxon>Bacteria</taxon>
        <taxon>Bacillati</taxon>
        <taxon>Actinomycetota</taxon>
        <taxon>Actinomycetes</taxon>
        <taxon>Kitasatosporales</taxon>
        <taxon>Streptomycetaceae</taxon>
        <taxon>Streptomyces</taxon>
    </lineage>
</organism>
<evidence type="ECO:0000256" key="1">
    <source>
        <dbReference type="SAM" id="MobiDB-lite"/>
    </source>
</evidence>
<evidence type="ECO:0000313" key="2">
    <source>
        <dbReference type="EMBL" id="GAA4012373.1"/>
    </source>
</evidence>
<dbReference type="Proteomes" id="UP001500456">
    <property type="component" value="Unassembled WGS sequence"/>
</dbReference>
<feature type="region of interest" description="Disordered" evidence="1">
    <location>
        <begin position="77"/>
        <end position="103"/>
    </location>
</feature>
<proteinExistence type="predicted"/>
<keyword evidence="3" id="KW-1185">Reference proteome</keyword>
<accession>A0ABP7SJP6</accession>
<reference evidence="3" key="1">
    <citation type="journal article" date="2019" name="Int. J. Syst. Evol. Microbiol.">
        <title>The Global Catalogue of Microorganisms (GCM) 10K type strain sequencing project: providing services to taxonomists for standard genome sequencing and annotation.</title>
        <authorList>
            <consortium name="The Broad Institute Genomics Platform"/>
            <consortium name="The Broad Institute Genome Sequencing Center for Infectious Disease"/>
            <person name="Wu L."/>
            <person name="Ma J."/>
        </authorList>
    </citation>
    <scope>NUCLEOTIDE SEQUENCE [LARGE SCALE GENOMIC DNA]</scope>
    <source>
        <strain evidence="3">JCM 16924</strain>
    </source>
</reference>
<dbReference type="EMBL" id="BAAAZX010000020">
    <property type="protein sequence ID" value="GAA4012373.1"/>
    <property type="molecule type" value="Genomic_DNA"/>
</dbReference>
<sequence>MSGFRPLRFRIPLAHPRFALPPEPRFVLPAHERRLRFGDLRDAGSRAGLAAWITLPTPVAHPEPRLRAPCGYLGEEYAPETAEPHRPARTAVPARKTRARLQSPSPALCRRRYVHSYTWDTCCSPAPSPPRWPPRPP</sequence>
<comment type="caution">
    <text evidence="2">The sequence shown here is derived from an EMBL/GenBank/DDBJ whole genome shotgun (WGS) entry which is preliminary data.</text>
</comment>